<comment type="caution">
    <text evidence="1">The sequence shown here is derived from an EMBL/GenBank/DDBJ whole genome shotgun (WGS) entry which is preliminary data.</text>
</comment>
<dbReference type="SUPFAM" id="SSF69065">
    <property type="entry name" value="RNase III domain-like"/>
    <property type="match status" value="1"/>
</dbReference>
<dbReference type="Pfam" id="PF11469">
    <property type="entry name" value="Ribonucleas_3_2"/>
    <property type="match status" value="1"/>
</dbReference>
<dbReference type="Gene3D" id="1.10.1520.20">
    <property type="entry name" value="Ribonuclease III"/>
    <property type="match status" value="1"/>
</dbReference>
<accession>X1FWC4</accession>
<dbReference type="InterPro" id="IPR038133">
    <property type="entry name" value="Ribo_III_sf_archaeal"/>
</dbReference>
<evidence type="ECO:0008006" key="2">
    <source>
        <dbReference type="Google" id="ProtNLM"/>
    </source>
</evidence>
<dbReference type="AlphaFoldDB" id="X1FWC4"/>
<protein>
    <recommendedName>
        <fullName evidence="2">RNase III domain-containing protein</fullName>
    </recommendedName>
</protein>
<dbReference type="InterPro" id="IPR036389">
    <property type="entry name" value="RNase_III_sf"/>
</dbReference>
<evidence type="ECO:0000313" key="1">
    <source>
        <dbReference type="EMBL" id="GAH25058.1"/>
    </source>
</evidence>
<dbReference type="EMBL" id="BARU01003572">
    <property type="protein sequence ID" value="GAH25058.1"/>
    <property type="molecule type" value="Genomic_DNA"/>
</dbReference>
<feature type="non-terminal residue" evidence="1">
    <location>
        <position position="1"/>
    </location>
</feature>
<gene>
    <name evidence="1" type="ORF">S03H2_07651</name>
</gene>
<dbReference type="GO" id="GO:0006396">
    <property type="term" value="P:RNA processing"/>
    <property type="evidence" value="ECO:0007669"/>
    <property type="project" value="InterPro"/>
</dbReference>
<reference evidence="1" key="1">
    <citation type="journal article" date="2014" name="Front. Microbiol.">
        <title>High frequency of phylogenetically diverse reductive dehalogenase-homologous genes in deep subseafloor sedimentary metagenomes.</title>
        <authorList>
            <person name="Kawai M."/>
            <person name="Futagami T."/>
            <person name="Toyoda A."/>
            <person name="Takaki Y."/>
            <person name="Nishi S."/>
            <person name="Hori S."/>
            <person name="Arai W."/>
            <person name="Tsubouchi T."/>
            <person name="Morono Y."/>
            <person name="Uchiyama I."/>
            <person name="Ito T."/>
            <person name="Fujiyama A."/>
            <person name="Inagaki F."/>
            <person name="Takami H."/>
        </authorList>
    </citation>
    <scope>NUCLEOTIDE SEQUENCE</scope>
    <source>
        <strain evidence="1">Expedition CK06-06</strain>
    </source>
</reference>
<dbReference type="InterPro" id="IPR021568">
    <property type="entry name" value="Ribonuclease_III_archaeal"/>
</dbReference>
<organism evidence="1">
    <name type="scientific">marine sediment metagenome</name>
    <dbReference type="NCBI Taxonomy" id="412755"/>
    <lineage>
        <taxon>unclassified sequences</taxon>
        <taxon>metagenomes</taxon>
        <taxon>ecological metagenomes</taxon>
    </lineage>
</organism>
<proteinExistence type="predicted"/>
<sequence length="157" mass="17871">ITDHLFLMAYNFLLKDLNLNLTQRSIGTDKGLAKIGDGVVNLTYSVAKSIYLTRNKKNTKIIRTGKKVSKKILAEALKDANMKKFSKNRADAHDLADTVEAIIAYIWFSEKMTIKEIINFLADSLTGDLYERHIEIESAKIAFTKLLNYIKKFLPEN</sequence>
<dbReference type="GO" id="GO:0004525">
    <property type="term" value="F:ribonuclease III activity"/>
    <property type="evidence" value="ECO:0007669"/>
    <property type="project" value="InterPro"/>
</dbReference>
<name>X1FWC4_9ZZZZ</name>